<reference evidence="1 2" key="1">
    <citation type="submission" date="2019-10" db="EMBL/GenBank/DDBJ databases">
        <title>Characterization of a new Citrobacter species.</title>
        <authorList>
            <person name="Goncalves Ribeiro T."/>
            <person name="Izdebski R."/>
            <person name="Urbanowicz P."/>
            <person name="Carmeli Y."/>
            <person name="Gniadkowski M."/>
            <person name="Peixe L."/>
        </authorList>
    </citation>
    <scope>NUCLEOTIDE SEQUENCE [LARGE SCALE GENOMIC DNA]</scope>
    <source>
        <strain evidence="1 2">NMI7905_11</strain>
    </source>
</reference>
<accession>A0A6L5EDC2</accession>
<evidence type="ECO:0000313" key="2">
    <source>
        <dbReference type="Proteomes" id="UP000475079"/>
    </source>
</evidence>
<name>A0A6L5EDC2_9ENTR</name>
<comment type="caution">
    <text evidence="1">The sequence shown here is derived from an EMBL/GenBank/DDBJ whole genome shotgun (WGS) entry which is preliminary data.</text>
</comment>
<dbReference type="AlphaFoldDB" id="A0A6L5EDC2"/>
<sequence>MSPDGKTASACLDAGIFRLNDLCETCRLTCCDLLQSSGKKQNIPSMLDCHLFSGLKTPSREPRSHIIMIS</sequence>
<organism evidence="1 2">
    <name type="scientific">Citrobacter telavivensis</name>
    <dbReference type="NCBI Taxonomy" id="2653932"/>
    <lineage>
        <taxon>Bacteria</taxon>
        <taxon>Pseudomonadati</taxon>
        <taxon>Pseudomonadota</taxon>
        <taxon>Gammaproteobacteria</taxon>
        <taxon>Enterobacterales</taxon>
        <taxon>Enterobacteriaceae</taxon>
        <taxon>Citrobacter</taxon>
    </lineage>
</organism>
<proteinExistence type="predicted"/>
<dbReference type="Proteomes" id="UP000475079">
    <property type="component" value="Unassembled WGS sequence"/>
</dbReference>
<evidence type="ECO:0000313" key="1">
    <source>
        <dbReference type="EMBL" id="MPQ53151.1"/>
    </source>
</evidence>
<keyword evidence="2" id="KW-1185">Reference proteome</keyword>
<gene>
    <name evidence="1" type="ORF">GBB84_19820</name>
</gene>
<dbReference type="EMBL" id="WHIY01000014">
    <property type="protein sequence ID" value="MPQ53151.1"/>
    <property type="molecule type" value="Genomic_DNA"/>
</dbReference>
<protein>
    <submittedName>
        <fullName evidence="1">Uncharacterized protein</fullName>
    </submittedName>
</protein>